<dbReference type="InterPro" id="IPR023210">
    <property type="entry name" value="NADP_OxRdtase_dom"/>
</dbReference>
<dbReference type="InterPro" id="IPR036812">
    <property type="entry name" value="NAD(P)_OxRdtase_dom_sf"/>
</dbReference>
<accession>A0A383DMF6</accession>
<sequence length="113" mass="12715">MRNIVLGNTNVSVSAVSLGAWAYGGPQKLGPMHTGWSNQRDDDSINTLVRCNDIGIRHWDTADVYGDGKSEKIIGSIWDKLPRSNIFLATKTGYDPGEHEHHYHPDHMRKQME</sequence>
<protein>
    <recommendedName>
        <fullName evidence="1">NADP-dependent oxidoreductase domain-containing protein</fullName>
    </recommendedName>
</protein>
<feature type="non-terminal residue" evidence="2">
    <location>
        <position position="113"/>
    </location>
</feature>
<dbReference type="AlphaFoldDB" id="A0A383DMF6"/>
<evidence type="ECO:0000259" key="1">
    <source>
        <dbReference type="Pfam" id="PF00248"/>
    </source>
</evidence>
<evidence type="ECO:0000313" key="2">
    <source>
        <dbReference type="EMBL" id="SVE45450.1"/>
    </source>
</evidence>
<dbReference type="Pfam" id="PF00248">
    <property type="entry name" value="Aldo_ket_red"/>
    <property type="match status" value="1"/>
</dbReference>
<proteinExistence type="predicted"/>
<dbReference type="PANTHER" id="PTHR43312:SF1">
    <property type="entry name" value="NADP-DEPENDENT OXIDOREDUCTASE DOMAIN-CONTAINING PROTEIN"/>
    <property type="match status" value="1"/>
</dbReference>
<dbReference type="InterPro" id="IPR053135">
    <property type="entry name" value="AKR2_Oxidoreductase"/>
</dbReference>
<dbReference type="SUPFAM" id="SSF51430">
    <property type="entry name" value="NAD(P)-linked oxidoreductase"/>
    <property type="match status" value="1"/>
</dbReference>
<dbReference type="Gene3D" id="3.20.20.100">
    <property type="entry name" value="NADP-dependent oxidoreductase domain"/>
    <property type="match status" value="1"/>
</dbReference>
<name>A0A383DMF6_9ZZZZ</name>
<dbReference type="EMBL" id="UINC01218431">
    <property type="protein sequence ID" value="SVE45450.1"/>
    <property type="molecule type" value="Genomic_DNA"/>
</dbReference>
<feature type="domain" description="NADP-dependent oxidoreductase" evidence="1">
    <location>
        <begin position="29"/>
        <end position="112"/>
    </location>
</feature>
<gene>
    <name evidence="2" type="ORF">METZ01_LOCUS498304</name>
</gene>
<dbReference type="PANTHER" id="PTHR43312">
    <property type="entry name" value="D-THREO-ALDOSE 1-DEHYDROGENASE"/>
    <property type="match status" value="1"/>
</dbReference>
<reference evidence="2" key="1">
    <citation type="submission" date="2018-05" db="EMBL/GenBank/DDBJ databases">
        <authorList>
            <person name="Lanie J.A."/>
            <person name="Ng W.-L."/>
            <person name="Kazmierczak K.M."/>
            <person name="Andrzejewski T.M."/>
            <person name="Davidsen T.M."/>
            <person name="Wayne K.J."/>
            <person name="Tettelin H."/>
            <person name="Glass J.I."/>
            <person name="Rusch D."/>
            <person name="Podicherti R."/>
            <person name="Tsui H.-C.T."/>
            <person name="Winkler M.E."/>
        </authorList>
    </citation>
    <scope>NUCLEOTIDE SEQUENCE</scope>
</reference>
<organism evidence="2">
    <name type="scientific">marine metagenome</name>
    <dbReference type="NCBI Taxonomy" id="408172"/>
    <lineage>
        <taxon>unclassified sequences</taxon>
        <taxon>metagenomes</taxon>
        <taxon>ecological metagenomes</taxon>
    </lineage>
</organism>